<reference evidence="2 3" key="1">
    <citation type="submission" date="2016-10" db="EMBL/GenBank/DDBJ databases">
        <authorList>
            <person name="de Groot N.N."/>
        </authorList>
    </citation>
    <scope>NUCLEOTIDE SEQUENCE [LARGE SCALE GENOMIC DNA]</scope>
    <source>
        <strain evidence="2 3">DSM 5885</strain>
    </source>
</reference>
<dbReference type="STRING" id="83767.SAMN05660652_00929"/>
<evidence type="ECO:0000313" key="2">
    <source>
        <dbReference type="EMBL" id="SDG92832.1"/>
    </source>
</evidence>
<evidence type="ECO:0000259" key="1">
    <source>
        <dbReference type="Pfam" id="PF26300"/>
    </source>
</evidence>
<dbReference type="AlphaFoldDB" id="A0A1G7Y8Q8"/>
<dbReference type="OrthoDB" id="366044at2"/>
<sequence length="1147" mass="125528">MDVAAKATVSNAPSLCGEDLHAAINLRLALLDLPLSDGAHGADISSLVSPILARQRELSRRLSDRLCATDARIQNFLKEYLADTGSAPSLPRRTLVLDQSGLARGLSLPHDADKFKSPLLSSYRLRNGVLHNPANDRRTTAGVFHVVEGGLPTPDDKLEVPKVAFSKLLAIALTPPEDSMRLPYTANAATPGACFVSLLLRPLVVPAVPGFTTEKRMEVRFFVPGGLVSNLDFVESIFGNGGDPYLPENDASLDPDGWTGHTGCVILAPHLTHVPKHLLGLPHWDDATERQRRDGMCYKSDTELYNNGSAFKICARDARGVIVTVIADNYFGYCKKEVKTQISYSANLYGLAEEEHAGGALVFPSYNEGLEYVDNSAGDAYKFADVLARDPQRFALQPEGYALDREQSHIVLVPEKSTYSLRTQTVSWAQADGTRASIKLRADKTYMGPNGYRIHMEPTSPDRRVWSLVGTSPEVTSCHKPSTVSGGGKSEISKALSDAILAGAVYVADLEKDMDAVTEIFARDFSDRFRDPKKNGVDHRLILSAARSMGSVIKLLTPSADYTDEYNAWLNAIPQHVKELVFVVKRYHKPEWGNDWRSHYSVDIINGRLGNALRLDGNKLVANTLRVGFQKDGSWRIFCLRHDFHPACKVQTEDDITASVVAPAGVVPGTAGNLSRKIIENCERRLFQRPDDAIHRGYDHQAEADIAEPDTFISNFEPLNKNDAQELVDDVIGFSAYTEPMQRLIAGAAGAPDGTSPQYFVSSAHPRMVDGKPSKNPRYLQLRPDVANPKAPASAELAMRLFRKQSVQAPMVTPVHVVAAGRRNNPPEEGVRPLCTYNPLHYMELPELFIEFISSMTGKSPSTTGAGSEGALTKGPFNALPAVIDLNAAFVSFALTGYDGWVSSAGYVGPNVRVDHDVSLLVPEVFARMSPEERSAENLIALGALERVADFEHEGKPVLASRLGYRMTARFAAIYFGRIFLHPHSVFTDEMLRPELQDMDVFAESMANIVATHERVAESYFKDGTIALACPPLKALLEIMAYGKTAEGYGLDAPQVRAQFTRESVLASDWYAARLDAKQQADEARLKQAVASLYDFIDAADNGEVVNRLGLVARRTQVQAERVRVGGGDYRSSLIGTLGVQPLAQKS</sequence>
<evidence type="ECO:0000313" key="3">
    <source>
        <dbReference type="Proteomes" id="UP000198607"/>
    </source>
</evidence>
<organism evidence="2 3">
    <name type="scientific">Propionivibrio dicarboxylicus</name>
    <dbReference type="NCBI Taxonomy" id="83767"/>
    <lineage>
        <taxon>Bacteria</taxon>
        <taxon>Pseudomonadati</taxon>
        <taxon>Pseudomonadota</taxon>
        <taxon>Betaproteobacteria</taxon>
        <taxon>Rhodocyclales</taxon>
        <taxon>Rhodocyclaceae</taxon>
        <taxon>Propionivibrio</taxon>
    </lineage>
</organism>
<dbReference type="Pfam" id="PF26300">
    <property type="entry name" value="PEPCK_PPi_lobe_2"/>
    <property type="match status" value="1"/>
</dbReference>
<keyword evidence="3" id="KW-1185">Reference proteome</keyword>
<dbReference type="RefSeq" id="WP_091934359.1">
    <property type="nucleotide sequence ID" value="NZ_FNCY01000002.1"/>
</dbReference>
<dbReference type="Proteomes" id="UP000198607">
    <property type="component" value="Unassembled WGS sequence"/>
</dbReference>
<name>A0A1G7Y8Q8_9RHOO</name>
<dbReference type="InterPro" id="IPR058710">
    <property type="entry name" value="PEPCK_lobe_2"/>
</dbReference>
<feature type="domain" description="PPi-type phosphoenolpyruvate carboxykinase lobe 2" evidence="1">
    <location>
        <begin position="507"/>
        <end position="614"/>
    </location>
</feature>
<protein>
    <recommendedName>
        <fullName evidence="1">PPi-type phosphoenolpyruvate carboxykinase lobe 2 domain-containing protein</fullName>
    </recommendedName>
</protein>
<accession>A0A1G7Y8Q8</accession>
<gene>
    <name evidence="2" type="ORF">SAMN05660652_00929</name>
</gene>
<proteinExistence type="predicted"/>
<dbReference type="EMBL" id="FNCY01000002">
    <property type="protein sequence ID" value="SDG92832.1"/>
    <property type="molecule type" value="Genomic_DNA"/>
</dbReference>